<dbReference type="Proteomes" id="UP000184330">
    <property type="component" value="Unassembled WGS sequence"/>
</dbReference>
<sequence length="125" mass="14562">MTEKSQRTRSPPKWDTMNSGLNATAKANPTGELYENDLRKGFLPLLPNEPLRQSDGTNERIRATKDKEYERQPGPQSIVKLERQKRDEWSKKRHDGYEIVKQKRNAKRATEDTIKSEEATEIEFC</sequence>
<feature type="compositionally biased region" description="Basic and acidic residues" evidence="1">
    <location>
        <begin position="80"/>
        <end position="101"/>
    </location>
</feature>
<protein>
    <submittedName>
        <fullName evidence="2">Uncharacterized protein</fullName>
    </submittedName>
</protein>
<accession>A0A1L7WRP9</accession>
<dbReference type="EMBL" id="FJOG01000006">
    <property type="protein sequence ID" value="CZR55460.1"/>
    <property type="molecule type" value="Genomic_DNA"/>
</dbReference>
<feature type="compositionally biased region" description="Polar residues" evidence="1">
    <location>
        <begin position="16"/>
        <end position="27"/>
    </location>
</feature>
<evidence type="ECO:0000313" key="3">
    <source>
        <dbReference type="Proteomes" id="UP000184330"/>
    </source>
</evidence>
<evidence type="ECO:0000313" key="2">
    <source>
        <dbReference type="EMBL" id="CZR55460.1"/>
    </source>
</evidence>
<feature type="region of interest" description="Disordered" evidence="1">
    <location>
        <begin position="1"/>
        <end position="31"/>
    </location>
</feature>
<dbReference type="AlphaFoldDB" id="A0A1L7WRP9"/>
<gene>
    <name evidence="2" type="ORF">PAC_05348</name>
</gene>
<keyword evidence="3" id="KW-1185">Reference proteome</keyword>
<name>A0A1L7WRP9_9HELO</name>
<feature type="compositionally biased region" description="Basic and acidic residues" evidence="1">
    <location>
        <begin position="108"/>
        <end position="118"/>
    </location>
</feature>
<evidence type="ECO:0000256" key="1">
    <source>
        <dbReference type="SAM" id="MobiDB-lite"/>
    </source>
</evidence>
<organism evidence="2 3">
    <name type="scientific">Phialocephala subalpina</name>
    <dbReference type="NCBI Taxonomy" id="576137"/>
    <lineage>
        <taxon>Eukaryota</taxon>
        <taxon>Fungi</taxon>
        <taxon>Dikarya</taxon>
        <taxon>Ascomycota</taxon>
        <taxon>Pezizomycotina</taxon>
        <taxon>Leotiomycetes</taxon>
        <taxon>Helotiales</taxon>
        <taxon>Mollisiaceae</taxon>
        <taxon>Phialocephala</taxon>
        <taxon>Phialocephala fortinii species complex</taxon>
    </lineage>
</organism>
<proteinExistence type="predicted"/>
<feature type="compositionally biased region" description="Basic and acidic residues" evidence="1">
    <location>
        <begin position="57"/>
        <end position="71"/>
    </location>
</feature>
<feature type="region of interest" description="Disordered" evidence="1">
    <location>
        <begin position="46"/>
        <end position="125"/>
    </location>
</feature>
<reference evidence="2 3" key="1">
    <citation type="submission" date="2016-03" db="EMBL/GenBank/DDBJ databases">
        <authorList>
            <person name="Ploux O."/>
        </authorList>
    </citation>
    <scope>NUCLEOTIDE SEQUENCE [LARGE SCALE GENOMIC DNA]</scope>
    <source>
        <strain evidence="2 3">UAMH 11012</strain>
    </source>
</reference>